<accession>A0A067KBD7</accession>
<dbReference type="InterPro" id="IPR006626">
    <property type="entry name" value="PbH1"/>
</dbReference>
<dbReference type="EMBL" id="KK914743">
    <property type="protein sequence ID" value="KDP29567.1"/>
    <property type="molecule type" value="Genomic_DNA"/>
</dbReference>
<evidence type="ECO:0000256" key="3">
    <source>
        <dbReference type="ARBA" id="ARBA00022512"/>
    </source>
</evidence>
<dbReference type="FunFam" id="2.160.20.10:FF:000004">
    <property type="entry name" value="Pectin lyase-like superfamily protein"/>
    <property type="match status" value="1"/>
</dbReference>
<dbReference type="OrthoDB" id="820142at2759"/>
<keyword evidence="5 9" id="KW-0378">Hydrolase</keyword>
<feature type="active site" evidence="8">
    <location>
        <position position="222"/>
    </location>
</feature>
<sequence length="373" mass="39412">MAMAASRYNIVSYGAKPGGRTDSSKALLAAWTQACASREAATLYVPKGKFAVSKTVSFDGPCKNNAIVFQINGTLSAPSDYNVIGNSEEWIIFRHVKGVTVSGGILDGQGSGLWSCKNSGKSCPTGATSLKFANSNNIIITGLTSINSQMFHIVINECQDVTVQGAKISALEESPNTDGIHIGGSTKVNIFDSNIGTGDDCVSVGPGSSNLWIQKVICGPGHGISIGSLGKDVQEKGVRNVTVTNCTFTGTKNGVRIKTWGRPSNSFATDIHFQRAIINNVKNPIIIDQNYCDGNNNCPRQASGVKISDVTYKNIHGSSATEVAVKFDCSKTHPCSAIKLQDIELTYHNQPTKATCTNADGIALGILQPTSCL</sequence>
<dbReference type="Pfam" id="PF00295">
    <property type="entry name" value="Glyco_hydro_28"/>
    <property type="match status" value="1"/>
</dbReference>
<evidence type="ECO:0000256" key="5">
    <source>
        <dbReference type="ARBA" id="ARBA00022801"/>
    </source>
</evidence>
<comment type="similarity">
    <text evidence="2 9">Belongs to the glycosyl hydrolase 28 family.</text>
</comment>
<protein>
    <recommendedName>
        <fullName evidence="13">Polygalacturonase-like</fullName>
    </recommendedName>
</protein>
<dbReference type="EMBL" id="KK914743">
    <property type="protein sequence ID" value="KDP29570.1"/>
    <property type="molecule type" value="Genomic_DNA"/>
</dbReference>
<reference evidence="11 12" key="1">
    <citation type="journal article" date="2014" name="PLoS ONE">
        <title>Global Analysis of Gene Expression Profiles in Physic Nut (Jatropha curcas L.) Seedlings Exposed to Salt Stress.</title>
        <authorList>
            <person name="Zhang L."/>
            <person name="Zhang C."/>
            <person name="Wu P."/>
            <person name="Chen Y."/>
            <person name="Li M."/>
            <person name="Jiang H."/>
            <person name="Wu G."/>
        </authorList>
    </citation>
    <scope>NUCLEOTIDE SEQUENCE [LARGE SCALE GENOMIC DNA]</scope>
    <source>
        <strain evidence="12">cv. GZQX0401</strain>
        <tissue evidence="11">Young leaves</tissue>
    </source>
</reference>
<evidence type="ECO:0000256" key="2">
    <source>
        <dbReference type="ARBA" id="ARBA00008834"/>
    </source>
</evidence>
<dbReference type="PROSITE" id="PS00502">
    <property type="entry name" value="POLYGALACTURONASE"/>
    <property type="match status" value="1"/>
</dbReference>
<keyword evidence="3" id="KW-0134">Cell wall</keyword>
<evidence type="ECO:0008006" key="13">
    <source>
        <dbReference type="Google" id="ProtNLM"/>
    </source>
</evidence>
<dbReference type="GO" id="GO:0071555">
    <property type="term" value="P:cell wall organization"/>
    <property type="evidence" value="ECO:0007669"/>
    <property type="project" value="UniProtKB-KW"/>
</dbReference>
<keyword evidence="4" id="KW-0964">Secreted</keyword>
<evidence type="ECO:0000256" key="4">
    <source>
        <dbReference type="ARBA" id="ARBA00022525"/>
    </source>
</evidence>
<dbReference type="Gene3D" id="2.160.20.10">
    <property type="entry name" value="Single-stranded right-handed beta-helix, Pectin lyase-like"/>
    <property type="match status" value="1"/>
</dbReference>
<dbReference type="SUPFAM" id="SSF51126">
    <property type="entry name" value="Pectin lyase-like"/>
    <property type="match status" value="1"/>
</dbReference>
<keyword evidence="12" id="KW-1185">Reference proteome</keyword>
<dbReference type="SMART" id="SM00710">
    <property type="entry name" value="PbH1"/>
    <property type="match status" value="5"/>
</dbReference>
<keyword evidence="6 9" id="KW-0326">Glycosidase</keyword>
<dbReference type="Proteomes" id="UP000027138">
    <property type="component" value="Unassembled WGS sequence"/>
</dbReference>
<evidence type="ECO:0000256" key="9">
    <source>
        <dbReference type="RuleBase" id="RU361169"/>
    </source>
</evidence>
<keyword evidence="7" id="KW-0961">Cell wall biogenesis/degradation</keyword>
<organism evidence="11 12">
    <name type="scientific">Jatropha curcas</name>
    <name type="common">Barbados nut</name>
    <dbReference type="NCBI Taxonomy" id="180498"/>
    <lineage>
        <taxon>Eukaryota</taxon>
        <taxon>Viridiplantae</taxon>
        <taxon>Streptophyta</taxon>
        <taxon>Embryophyta</taxon>
        <taxon>Tracheophyta</taxon>
        <taxon>Spermatophyta</taxon>
        <taxon>Magnoliopsida</taxon>
        <taxon>eudicotyledons</taxon>
        <taxon>Gunneridae</taxon>
        <taxon>Pentapetalae</taxon>
        <taxon>rosids</taxon>
        <taxon>fabids</taxon>
        <taxon>Malpighiales</taxon>
        <taxon>Euphorbiaceae</taxon>
        <taxon>Crotonoideae</taxon>
        <taxon>Jatropheae</taxon>
        <taxon>Jatropha</taxon>
    </lineage>
</organism>
<comment type="subcellular location">
    <subcellularLocation>
        <location evidence="1">Secreted</location>
        <location evidence="1">Cell wall</location>
    </subcellularLocation>
</comment>
<dbReference type="GO" id="GO:0005975">
    <property type="term" value="P:carbohydrate metabolic process"/>
    <property type="evidence" value="ECO:0007669"/>
    <property type="project" value="InterPro"/>
</dbReference>
<dbReference type="PANTHER" id="PTHR31375">
    <property type="match status" value="1"/>
</dbReference>
<evidence type="ECO:0000313" key="10">
    <source>
        <dbReference type="EMBL" id="KDP29567.1"/>
    </source>
</evidence>
<gene>
    <name evidence="10" type="ORF">JCGZ_19280</name>
    <name evidence="11" type="ORF">JCGZ_19283</name>
</gene>
<evidence type="ECO:0000256" key="6">
    <source>
        <dbReference type="ARBA" id="ARBA00023295"/>
    </source>
</evidence>
<name>A0A067KBD7_JATCU</name>
<evidence type="ECO:0000256" key="8">
    <source>
        <dbReference type="PROSITE-ProRule" id="PRU10052"/>
    </source>
</evidence>
<dbReference type="STRING" id="180498.A0A067KBD7"/>
<dbReference type="InterPro" id="IPR012334">
    <property type="entry name" value="Pectin_lyas_fold"/>
</dbReference>
<evidence type="ECO:0000256" key="1">
    <source>
        <dbReference type="ARBA" id="ARBA00004191"/>
    </source>
</evidence>
<proteinExistence type="inferred from homology"/>
<evidence type="ECO:0000313" key="11">
    <source>
        <dbReference type="EMBL" id="KDP29570.1"/>
    </source>
</evidence>
<dbReference type="InterPro" id="IPR011050">
    <property type="entry name" value="Pectin_lyase_fold/virulence"/>
</dbReference>
<evidence type="ECO:0000313" key="12">
    <source>
        <dbReference type="Proteomes" id="UP000027138"/>
    </source>
</evidence>
<dbReference type="InterPro" id="IPR000743">
    <property type="entry name" value="Glyco_hydro_28"/>
</dbReference>
<dbReference type="AlphaFoldDB" id="A0A067KBD7"/>
<dbReference type="GO" id="GO:0004650">
    <property type="term" value="F:polygalacturonase activity"/>
    <property type="evidence" value="ECO:0007669"/>
    <property type="project" value="InterPro"/>
</dbReference>
<evidence type="ECO:0000256" key="7">
    <source>
        <dbReference type="ARBA" id="ARBA00023316"/>
    </source>
</evidence>